<reference evidence="3" key="1">
    <citation type="journal article" date="2020" name="bioRxiv">
        <title>Chromosome-level reference genome of the European wasp spider Argiope bruennichi: a resource for studies on range expansion and evolutionary adaptation.</title>
        <authorList>
            <person name="Sheffer M.M."/>
            <person name="Hoppe A."/>
            <person name="Krehenwinkel H."/>
            <person name="Uhl G."/>
            <person name="Kuss A.W."/>
            <person name="Jensen L."/>
            <person name="Jensen C."/>
            <person name="Gillespie R.G."/>
            <person name="Hoff K.J."/>
            <person name="Prost S."/>
        </authorList>
    </citation>
    <scope>NUCLEOTIDE SEQUENCE</scope>
</reference>
<evidence type="ECO:0000256" key="1">
    <source>
        <dbReference type="SAM" id="MobiDB-lite"/>
    </source>
</evidence>
<organism evidence="3 4">
    <name type="scientific">Argiope bruennichi</name>
    <name type="common">Wasp spider</name>
    <name type="synonym">Aranea bruennichi</name>
    <dbReference type="NCBI Taxonomy" id="94029"/>
    <lineage>
        <taxon>Eukaryota</taxon>
        <taxon>Metazoa</taxon>
        <taxon>Ecdysozoa</taxon>
        <taxon>Arthropoda</taxon>
        <taxon>Chelicerata</taxon>
        <taxon>Arachnida</taxon>
        <taxon>Araneae</taxon>
        <taxon>Araneomorphae</taxon>
        <taxon>Entelegynae</taxon>
        <taxon>Araneoidea</taxon>
        <taxon>Araneidae</taxon>
        <taxon>Argiope</taxon>
    </lineage>
</organism>
<dbReference type="PANTHER" id="PTHR45786">
    <property type="entry name" value="DNA BINDING PROTEIN-LIKE"/>
    <property type="match status" value="1"/>
</dbReference>
<evidence type="ECO:0000313" key="4">
    <source>
        <dbReference type="Proteomes" id="UP000807504"/>
    </source>
</evidence>
<feature type="region of interest" description="Disordered" evidence="1">
    <location>
        <begin position="1"/>
        <end position="31"/>
    </location>
</feature>
<proteinExistence type="predicted"/>
<accession>A0A8T0FLQ4</accession>
<keyword evidence="4" id="KW-1185">Reference proteome</keyword>
<feature type="domain" description="Helitron helicase-like" evidence="2">
    <location>
        <begin position="142"/>
        <end position="307"/>
    </location>
</feature>
<dbReference type="AlphaFoldDB" id="A0A8T0FLQ4"/>
<feature type="compositionally biased region" description="Polar residues" evidence="1">
    <location>
        <begin position="17"/>
        <end position="28"/>
    </location>
</feature>
<dbReference type="PANTHER" id="PTHR45786:SF74">
    <property type="entry name" value="ATP-DEPENDENT DNA HELICASE"/>
    <property type="match status" value="1"/>
</dbReference>
<protein>
    <recommendedName>
        <fullName evidence="2">Helitron helicase-like domain-containing protein</fullName>
    </recommendedName>
</protein>
<gene>
    <name evidence="3" type="ORF">HNY73_003507</name>
</gene>
<dbReference type="Proteomes" id="UP000807504">
    <property type="component" value="Unassembled WGS sequence"/>
</dbReference>
<dbReference type="InterPro" id="IPR025476">
    <property type="entry name" value="Helitron_helicase-like"/>
</dbReference>
<evidence type="ECO:0000259" key="2">
    <source>
        <dbReference type="Pfam" id="PF14214"/>
    </source>
</evidence>
<evidence type="ECO:0000313" key="3">
    <source>
        <dbReference type="EMBL" id="KAF8791836.1"/>
    </source>
</evidence>
<comment type="caution">
    <text evidence="3">The sequence shown here is derived from an EMBL/GenBank/DDBJ whole genome shotgun (WGS) entry which is preliminary data.</text>
</comment>
<name>A0A8T0FLQ4_ARGBR</name>
<sequence length="575" mass="66781">MSNLKAPETNEEKRNRQISNSQRMSTLRTSDHRQLKQLNNAMRMSNTRNEIWRQKENSAFSYDSNIVHECDPLIEIGRMVTECSFCKALKWKGESISMCRNNVKIQLPLSQTPPEPLLSLLSTNSPGAINFQSNIRRHNSCFQMTSFGSGRKLENMYAKIETERLRFIRLNQKKLRVEDYIYLKDAINNDDNIKQIGKSIILPSTFTGSPRCMHKRTENAMAYVRNYGSPHLFITFTCNPKWREITEELISRQKRHDRHDIICRVFYLKLKSLINLINKGKIFGEIRCFIYTIEWQKRGLPHARILLWFQENFYAHKVDDLITAELPNPETDPILYNVVKTRMIHGPCGNINPLSPCMKDGKCTKIRVQAPLETTLTAFFSLCQSDEFARSLLYHQVPKYYTWNKRNKKWVPRKSVQAVPDHPGIKSSDALGYVYTVHPSNSECFHLRLLLHEVIGQTSFSDLKTFNGIVSEIFKQACKLRRLLEDDSHWKSTLDEAATTHSGRMLRDLYAVILHTCCVSNPIQLWNLHRENKSEDILHKARITINNMDLDYSDEIFNGALFALEDKIKELGGTD</sequence>
<dbReference type="EMBL" id="JABXBU010000003">
    <property type="protein sequence ID" value="KAF8791836.1"/>
    <property type="molecule type" value="Genomic_DNA"/>
</dbReference>
<reference evidence="3" key="2">
    <citation type="submission" date="2020-06" db="EMBL/GenBank/DDBJ databases">
        <authorList>
            <person name="Sheffer M."/>
        </authorList>
    </citation>
    <scope>NUCLEOTIDE SEQUENCE</scope>
</reference>
<dbReference type="Pfam" id="PF14214">
    <property type="entry name" value="Helitron_like_N"/>
    <property type="match status" value="1"/>
</dbReference>